<dbReference type="PANTHER" id="PTHR30534">
    <property type="entry name" value="FLAGELLAR MOTOR SWITCH PROTEIN FLIG"/>
    <property type="match status" value="1"/>
</dbReference>
<dbReference type="GO" id="GO:0009425">
    <property type="term" value="C:bacterial-type flagellum basal body"/>
    <property type="evidence" value="ECO:0007669"/>
    <property type="project" value="UniProtKB-SubCell"/>
</dbReference>
<dbReference type="GO" id="GO:0003774">
    <property type="term" value="F:cytoskeletal motor activity"/>
    <property type="evidence" value="ECO:0007669"/>
    <property type="project" value="InterPro"/>
</dbReference>
<reference evidence="14 15" key="1">
    <citation type="submission" date="2015-05" db="EMBL/GenBank/DDBJ databases">
        <title>Photobacterium galathea sp. nov.</title>
        <authorList>
            <person name="Machado H."/>
            <person name="Gram L."/>
        </authorList>
    </citation>
    <scope>NUCLEOTIDE SEQUENCE [LARGE SCALE GENOMIC DNA]</scope>
    <source>
        <strain evidence="14 15">CGMCC 1.12159</strain>
    </source>
</reference>
<gene>
    <name evidence="14" type="ORF">ABT56_08310</name>
</gene>
<feature type="domain" description="Flagellar motor switch protein FliG C-terminal" evidence="11">
    <location>
        <begin position="220"/>
        <end position="326"/>
    </location>
</feature>
<dbReference type="SUPFAM" id="SSF48029">
    <property type="entry name" value="FliG"/>
    <property type="match status" value="2"/>
</dbReference>
<keyword evidence="14" id="KW-0966">Cell projection</keyword>
<evidence type="ECO:0000256" key="7">
    <source>
        <dbReference type="ARBA" id="ARBA00022779"/>
    </source>
</evidence>
<evidence type="ECO:0000256" key="1">
    <source>
        <dbReference type="ARBA" id="ARBA00004117"/>
    </source>
</evidence>
<evidence type="ECO:0000256" key="3">
    <source>
        <dbReference type="ARBA" id="ARBA00010299"/>
    </source>
</evidence>
<dbReference type="InterPro" id="IPR028263">
    <property type="entry name" value="FliG_N"/>
</dbReference>
<dbReference type="PATRIC" id="fig|1195763.3.peg.1771"/>
<feature type="domain" description="Flagellar motor switch protein FliG middle" evidence="12">
    <location>
        <begin position="117"/>
        <end position="191"/>
    </location>
</feature>
<dbReference type="PRINTS" id="PR00954">
    <property type="entry name" value="FLGMOTORFLIG"/>
</dbReference>
<keyword evidence="5" id="KW-1003">Cell membrane</keyword>
<dbReference type="EMBL" id="LDOT01000009">
    <property type="protein sequence ID" value="KLV06616.1"/>
    <property type="molecule type" value="Genomic_DNA"/>
</dbReference>
<dbReference type="Gene3D" id="1.10.220.30">
    <property type="match status" value="3"/>
</dbReference>
<dbReference type="InterPro" id="IPR032779">
    <property type="entry name" value="FliG_M"/>
</dbReference>
<dbReference type="InterPro" id="IPR011002">
    <property type="entry name" value="FliG_a-hlx"/>
</dbReference>
<dbReference type="AlphaFoldDB" id="A0A0J1H4C2"/>
<dbReference type="InterPro" id="IPR023087">
    <property type="entry name" value="Flg_Motor_Flig_C"/>
</dbReference>
<evidence type="ECO:0000256" key="10">
    <source>
        <dbReference type="ARBA" id="ARBA00025598"/>
    </source>
</evidence>
<dbReference type="GO" id="GO:0071973">
    <property type="term" value="P:bacterial-type flagellum-dependent cell motility"/>
    <property type="evidence" value="ECO:0007669"/>
    <property type="project" value="InterPro"/>
</dbReference>
<evidence type="ECO:0000256" key="2">
    <source>
        <dbReference type="ARBA" id="ARBA00004515"/>
    </source>
</evidence>
<dbReference type="InterPro" id="IPR000090">
    <property type="entry name" value="Flg_Motor_Flig"/>
</dbReference>
<evidence type="ECO:0000313" key="14">
    <source>
        <dbReference type="EMBL" id="KLV06616.1"/>
    </source>
</evidence>
<protein>
    <recommendedName>
        <fullName evidence="4">Flagellar motor switch protein FliG</fullName>
    </recommendedName>
</protein>
<dbReference type="GO" id="GO:0006935">
    <property type="term" value="P:chemotaxis"/>
    <property type="evidence" value="ECO:0007669"/>
    <property type="project" value="UniProtKB-KW"/>
</dbReference>
<dbReference type="Pfam" id="PF14841">
    <property type="entry name" value="FliG_M"/>
    <property type="match status" value="1"/>
</dbReference>
<evidence type="ECO:0000313" key="15">
    <source>
        <dbReference type="Proteomes" id="UP000036097"/>
    </source>
</evidence>
<keyword evidence="14" id="KW-0282">Flagellum</keyword>
<comment type="similarity">
    <text evidence="3">Belongs to the FliG family.</text>
</comment>
<accession>A0A0J1H4C2</accession>
<dbReference type="STRING" id="1195763.ABT56_08310"/>
<keyword evidence="8" id="KW-0472">Membrane</keyword>
<dbReference type="OrthoDB" id="358614at2"/>
<evidence type="ECO:0000256" key="6">
    <source>
        <dbReference type="ARBA" id="ARBA00022500"/>
    </source>
</evidence>
<dbReference type="Pfam" id="PF14842">
    <property type="entry name" value="FliG_N"/>
    <property type="match status" value="1"/>
</dbReference>
<dbReference type="RefSeq" id="WP_047878409.1">
    <property type="nucleotide sequence ID" value="NZ_LDOT01000009.1"/>
</dbReference>
<name>A0A0J1H4C2_9GAMM</name>
<evidence type="ECO:0000256" key="5">
    <source>
        <dbReference type="ARBA" id="ARBA00022475"/>
    </source>
</evidence>
<keyword evidence="14" id="KW-0969">Cilium</keyword>
<feature type="domain" description="Flagellar motor switch protein FliG N-terminal" evidence="13">
    <location>
        <begin position="9"/>
        <end position="102"/>
    </location>
</feature>
<dbReference type="Proteomes" id="UP000036097">
    <property type="component" value="Unassembled WGS sequence"/>
</dbReference>
<keyword evidence="15" id="KW-1185">Reference proteome</keyword>
<dbReference type="PANTHER" id="PTHR30534:SF0">
    <property type="entry name" value="FLAGELLAR MOTOR SWITCH PROTEIN FLIG"/>
    <property type="match status" value="1"/>
</dbReference>
<evidence type="ECO:0000256" key="8">
    <source>
        <dbReference type="ARBA" id="ARBA00023136"/>
    </source>
</evidence>
<comment type="subcellular location">
    <subcellularLocation>
        <location evidence="1">Bacterial flagellum basal body</location>
    </subcellularLocation>
    <subcellularLocation>
        <location evidence="2">Cell inner membrane</location>
        <topology evidence="2">Peripheral membrane protein</topology>
        <orientation evidence="2">Cytoplasmic side</orientation>
    </subcellularLocation>
</comment>
<evidence type="ECO:0000259" key="13">
    <source>
        <dbReference type="Pfam" id="PF14842"/>
    </source>
</evidence>
<dbReference type="GO" id="GO:0005886">
    <property type="term" value="C:plasma membrane"/>
    <property type="evidence" value="ECO:0007669"/>
    <property type="project" value="UniProtKB-SubCell"/>
</dbReference>
<dbReference type="NCBIfam" id="TIGR00207">
    <property type="entry name" value="fliG"/>
    <property type="match status" value="1"/>
</dbReference>
<evidence type="ECO:0000256" key="4">
    <source>
        <dbReference type="ARBA" id="ARBA00021870"/>
    </source>
</evidence>
<keyword evidence="7" id="KW-0283">Flagellar rotation</keyword>
<sequence length="335" mass="37616">MQTTEIKSDIEQAAILLLSMGEDAAANVLQQLEREQVRQLSIAMAGIPAVKKDQAEAVFRRFFEDFRTESGISGASRNYLERTLNKALGQSLSQPLLDSIYGDSLKHNLQRLQWLEPNKLAELIAGEHPQMQAVFLAYLDPEVATKLLGLLPSEGLDDLLYRLANLNEIHPDMIYEVQVLLEKFLAQVGQQNSTMIDGTQKATEIINRLEGRRSEAVLNGLRTLDPELVSKLEAKMYNFSLLLRQSEETLDRLVTEADQDMLATALKGADAELLDRIFATMPKRAAQYLREAIEGKGRVRISAVEEARDQLVQLLRQLAEQGEVELQLFSEPVVE</sequence>
<proteinExistence type="inferred from homology"/>
<evidence type="ECO:0000256" key="9">
    <source>
        <dbReference type="ARBA" id="ARBA00023143"/>
    </source>
</evidence>
<keyword evidence="9" id="KW-0975">Bacterial flagellum</keyword>
<dbReference type="Pfam" id="PF01706">
    <property type="entry name" value="FliG_C"/>
    <property type="match status" value="1"/>
</dbReference>
<organism evidence="14 15">
    <name type="scientific">Photobacterium aquae</name>
    <dbReference type="NCBI Taxonomy" id="1195763"/>
    <lineage>
        <taxon>Bacteria</taxon>
        <taxon>Pseudomonadati</taxon>
        <taxon>Pseudomonadota</taxon>
        <taxon>Gammaproteobacteria</taxon>
        <taxon>Vibrionales</taxon>
        <taxon>Vibrionaceae</taxon>
        <taxon>Photobacterium</taxon>
    </lineage>
</organism>
<keyword evidence="6" id="KW-0145">Chemotaxis</keyword>
<comment type="caution">
    <text evidence="14">The sequence shown here is derived from an EMBL/GenBank/DDBJ whole genome shotgun (WGS) entry which is preliminary data.</text>
</comment>
<comment type="function">
    <text evidence="10">FliG is one of three proteins (FliG, FliN, FliM) that forms the rotor-mounted switch complex (C ring), located at the base of the basal body. This complex interacts with the CheY and CheZ chemotaxis proteins, in addition to contacting components of the motor that determine the direction of flagellar rotation.</text>
</comment>
<evidence type="ECO:0000259" key="12">
    <source>
        <dbReference type="Pfam" id="PF14841"/>
    </source>
</evidence>
<evidence type="ECO:0000259" key="11">
    <source>
        <dbReference type="Pfam" id="PF01706"/>
    </source>
</evidence>